<sequence length="399" mass="43018">MGLAPLSCCLARPVHWHHCLHRLGVRWTLPWPLFASVCPNASIECFNPSSLLCIRPALSASPWLCPPGCKPYNTHGTFVSQPRCPFHRLAACPIRALPWPVRPLVAWHASHHWAGLFGPLSCAASLRFLAFVSFLSQVTFFALFYLIYLLAVDFLAANYSHPLLLFFLNSVFFFCTLLMAESPPAPTSSASASTDHEHDPYDPMVHTATSDMLEDALTIPADCALLVDIDGIIQANGEDLVHGAIDETTDSLIREVAESVLGCTPLSVGTDATVASVTSAPMSTTSPTAPRLSPSAPTCACCLPMSALPEHQEFDAWYTAQTRPASVGPIDQHASVQPPAPAVPPPRAPKRHASHSDPTKVKRPRPSSSTSRIPSVPKAGMSSANNSSVKTARQSHREQ</sequence>
<feature type="compositionally biased region" description="Pro residues" evidence="1">
    <location>
        <begin position="338"/>
        <end position="347"/>
    </location>
</feature>
<dbReference type="Proteomes" id="UP001396334">
    <property type="component" value="Unassembled WGS sequence"/>
</dbReference>
<keyword evidence="2" id="KW-0812">Transmembrane</keyword>
<keyword evidence="2" id="KW-1133">Transmembrane helix</keyword>
<protein>
    <submittedName>
        <fullName evidence="3">Uncharacterized protein</fullName>
    </submittedName>
</protein>
<feature type="compositionally biased region" description="Low complexity" evidence="1">
    <location>
        <begin position="366"/>
        <end position="375"/>
    </location>
</feature>
<evidence type="ECO:0000256" key="1">
    <source>
        <dbReference type="SAM" id="MobiDB-lite"/>
    </source>
</evidence>
<evidence type="ECO:0000256" key="2">
    <source>
        <dbReference type="SAM" id="Phobius"/>
    </source>
</evidence>
<proteinExistence type="predicted"/>
<evidence type="ECO:0000313" key="3">
    <source>
        <dbReference type="EMBL" id="KAK8985834.1"/>
    </source>
</evidence>
<feature type="transmembrane region" description="Helical" evidence="2">
    <location>
        <begin position="163"/>
        <end position="180"/>
    </location>
</feature>
<reference evidence="3 4" key="1">
    <citation type="journal article" date="2024" name="G3 (Bethesda)">
        <title>Genome assembly of Hibiscus sabdariffa L. provides insights into metabolisms of medicinal natural products.</title>
        <authorList>
            <person name="Kim T."/>
        </authorList>
    </citation>
    <scope>NUCLEOTIDE SEQUENCE [LARGE SCALE GENOMIC DNA]</scope>
    <source>
        <strain evidence="3">TK-2024</strain>
        <tissue evidence="3">Old leaves</tissue>
    </source>
</reference>
<feature type="region of interest" description="Disordered" evidence="1">
    <location>
        <begin position="325"/>
        <end position="399"/>
    </location>
</feature>
<feature type="compositionally biased region" description="Polar residues" evidence="1">
    <location>
        <begin position="382"/>
        <end position="392"/>
    </location>
</feature>
<dbReference type="EMBL" id="JBBPBN010000067">
    <property type="protein sequence ID" value="KAK8985834.1"/>
    <property type="molecule type" value="Genomic_DNA"/>
</dbReference>
<organism evidence="3 4">
    <name type="scientific">Hibiscus sabdariffa</name>
    <name type="common">roselle</name>
    <dbReference type="NCBI Taxonomy" id="183260"/>
    <lineage>
        <taxon>Eukaryota</taxon>
        <taxon>Viridiplantae</taxon>
        <taxon>Streptophyta</taxon>
        <taxon>Embryophyta</taxon>
        <taxon>Tracheophyta</taxon>
        <taxon>Spermatophyta</taxon>
        <taxon>Magnoliopsida</taxon>
        <taxon>eudicotyledons</taxon>
        <taxon>Gunneridae</taxon>
        <taxon>Pentapetalae</taxon>
        <taxon>rosids</taxon>
        <taxon>malvids</taxon>
        <taxon>Malvales</taxon>
        <taxon>Malvaceae</taxon>
        <taxon>Malvoideae</taxon>
        <taxon>Hibiscus</taxon>
    </lineage>
</organism>
<accession>A0ABR2PBX1</accession>
<name>A0ABR2PBX1_9ROSI</name>
<feature type="transmembrane region" description="Helical" evidence="2">
    <location>
        <begin position="128"/>
        <end position="151"/>
    </location>
</feature>
<keyword evidence="2" id="KW-0472">Membrane</keyword>
<keyword evidence="4" id="KW-1185">Reference proteome</keyword>
<comment type="caution">
    <text evidence="3">The sequence shown here is derived from an EMBL/GenBank/DDBJ whole genome shotgun (WGS) entry which is preliminary data.</text>
</comment>
<gene>
    <name evidence="3" type="ORF">V6N11_047327</name>
</gene>
<evidence type="ECO:0000313" key="4">
    <source>
        <dbReference type="Proteomes" id="UP001396334"/>
    </source>
</evidence>